<name>A0A2T0A777_RHOTO</name>
<dbReference type="Proteomes" id="UP000239560">
    <property type="component" value="Unassembled WGS sequence"/>
</dbReference>
<accession>A0A2T0A777</accession>
<gene>
    <name evidence="2" type="ORF">AAT19DRAFT_15439</name>
</gene>
<organism evidence="2 3">
    <name type="scientific">Rhodotorula toruloides</name>
    <name type="common">Yeast</name>
    <name type="synonym">Rhodosporidium toruloides</name>
    <dbReference type="NCBI Taxonomy" id="5286"/>
    <lineage>
        <taxon>Eukaryota</taxon>
        <taxon>Fungi</taxon>
        <taxon>Dikarya</taxon>
        <taxon>Basidiomycota</taxon>
        <taxon>Pucciniomycotina</taxon>
        <taxon>Microbotryomycetes</taxon>
        <taxon>Sporidiobolales</taxon>
        <taxon>Sporidiobolaceae</taxon>
        <taxon>Rhodotorula</taxon>
    </lineage>
</organism>
<dbReference type="AlphaFoldDB" id="A0A2T0A777"/>
<feature type="region of interest" description="Disordered" evidence="1">
    <location>
        <begin position="143"/>
        <end position="166"/>
    </location>
</feature>
<comment type="caution">
    <text evidence="2">The sequence shown here is derived from an EMBL/GenBank/DDBJ whole genome shotgun (WGS) entry which is preliminary data.</text>
</comment>
<sequence length="166" mass="18834">MARTKQTARKMTGGRPPRVPGSARTIADSSPPTSSDEDGEKRMLRKQCQKMASRCSCGGDPFNILPYKETRDCECRICHNNTPLRKRRQDYWDTSPSPPYVQPLRDLAAPRVLALMSMIRSFHPCPSADVAFKPSRPDLSCAKVSAAVPTVRRQRRRPEGRPRRRR</sequence>
<feature type="region of interest" description="Disordered" evidence="1">
    <location>
        <begin position="1"/>
        <end position="41"/>
    </location>
</feature>
<evidence type="ECO:0000256" key="1">
    <source>
        <dbReference type="SAM" id="MobiDB-lite"/>
    </source>
</evidence>
<evidence type="ECO:0000313" key="2">
    <source>
        <dbReference type="EMBL" id="PRQ73872.1"/>
    </source>
</evidence>
<feature type="compositionally biased region" description="Basic and acidic residues" evidence="1">
    <location>
        <begin position="157"/>
        <end position="166"/>
    </location>
</feature>
<proteinExistence type="predicted"/>
<dbReference type="EMBL" id="LCTV02000007">
    <property type="protein sequence ID" value="PRQ73872.1"/>
    <property type="molecule type" value="Genomic_DNA"/>
</dbReference>
<protein>
    <submittedName>
        <fullName evidence="2">Uncharacterized protein</fullName>
    </submittedName>
</protein>
<evidence type="ECO:0000313" key="3">
    <source>
        <dbReference type="Proteomes" id="UP000239560"/>
    </source>
</evidence>
<reference evidence="2 3" key="1">
    <citation type="journal article" date="2018" name="Elife">
        <title>Functional genomics of lipid metabolism in the oleaginous yeast Rhodosporidium toruloides.</title>
        <authorList>
            <person name="Coradetti S.T."/>
            <person name="Pinel D."/>
            <person name="Geiselman G."/>
            <person name="Ito M."/>
            <person name="Mondo S."/>
            <person name="Reilly M.C."/>
            <person name="Cheng Y.F."/>
            <person name="Bauer S."/>
            <person name="Grigoriev I."/>
            <person name="Gladden J.M."/>
            <person name="Simmons B.A."/>
            <person name="Brem R."/>
            <person name="Arkin A.P."/>
            <person name="Skerker J.M."/>
        </authorList>
    </citation>
    <scope>NUCLEOTIDE SEQUENCE [LARGE SCALE GENOMIC DNA]</scope>
    <source>
        <strain evidence="2 3">NBRC 0880</strain>
    </source>
</reference>